<reference evidence="1 2" key="1">
    <citation type="journal article" date="2024" name="G3 (Bethesda)">
        <title>Genome assembly of Hibiscus sabdariffa L. provides insights into metabolisms of medicinal natural products.</title>
        <authorList>
            <person name="Kim T."/>
        </authorList>
    </citation>
    <scope>NUCLEOTIDE SEQUENCE [LARGE SCALE GENOMIC DNA]</scope>
    <source>
        <strain evidence="1">TK-2024</strain>
        <tissue evidence="1">Old leaves</tissue>
    </source>
</reference>
<evidence type="ECO:0000313" key="1">
    <source>
        <dbReference type="EMBL" id="KAK9019482.1"/>
    </source>
</evidence>
<dbReference type="EMBL" id="JBBPBN010000017">
    <property type="protein sequence ID" value="KAK9019482.1"/>
    <property type="molecule type" value="Genomic_DNA"/>
</dbReference>
<gene>
    <name evidence="1" type="ORF">V6N11_054002</name>
</gene>
<keyword evidence="2" id="KW-1185">Reference proteome</keyword>
<sequence length="122" mass="13854">MDFSTIKNQMEAKDGTGYKNVRDTCAERSGSFFLPMLPKRRKDGKRRLKHSQICTACTRDFSCQNGSGPQVVSNEFDHQIIYGYLALFSFMRLIHISNSSEIPSSENAGKCQQKIKEIWGLP</sequence>
<evidence type="ECO:0000313" key="2">
    <source>
        <dbReference type="Proteomes" id="UP001396334"/>
    </source>
</evidence>
<proteinExistence type="predicted"/>
<organism evidence="1 2">
    <name type="scientific">Hibiscus sabdariffa</name>
    <name type="common">roselle</name>
    <dbReference type="NCBI Taxonomy" id="183260"/>
    <lineage>
        <taxon>Eukaryota</taxon>
        <taxon>Viridiplantae</taxon>
        <taxon>Streptophyta</taxon>
        <taxon>Embryophyta</taxon>
        <taxon>Tracheophyta</taxon>
        <taxon>Spermatophyta</taxon>
        <taxon>Magnoliopsida</taxon>
        <taxon>eudicotyledons</taxon>
        <taxon>Gunneridae</taxon>
        <taxon>Pentapetalae</taxon>
        <taxon>rosids</taxon>
        <taxon>malvids</taxon>
        <taxon>Malvales</taxon>
        <taxon>Malvaceae</taxon>
        <taxon>Malvoideae</taxon>
        <taxon>Hibiscus</taxon>
    </lineage>
</organism>
<accession>A0ABR2S2J6</accession>
<comment type="caution">
    <text evidence="1">The sequence shown here is derived from an EMBL/GenBank/DDBJ whole genome shotgun (WGS) entry which is preliminary data.</text>
</comment>
<dbReference type="Proteomes" id="UP001396334">
    <property type="component" value="Unassembled WGS sequence"/>
</dbReference>
<name>A0ABR2S2J6_9ROSI</name>
<protein>
    <submittedName>
        <fullName evidence="1">Uncharacterized protein</fullName>
    </submittedName>
</protein>